<sequence length="153" mass="17139">MKGTVRAKRGQGPEPQRSWAIHLSPDVDASRMWISVQSASQCSRQMCKKRAWVRDTLFRRDNSATVCSHSFQPLNQSVRIPTWSRNIMACLLGKENGNSSSLVVCEVDESLKAKLKKFRFRKETNNAAILNSLPEFSASLPLPFSLSSPGENN</sequence>
<dbReference type="EMBL" id="SRLO01000127">
    <property type="protein sequence ID" value="TNN73211.1"/>
    <property type="molecule type" value="Genomic_DNA"/>
</dbReference>
<keyword evidence="2" id="KW-1185">Reference proteome</keyword>
<proteinExistence type="predicted"/>
<evidence type="ECO:0000313" key="1">
    <source>
        <dbReference type="EMBL" id="TNN73211.1"/>
    </source>
</evidence>
<comment type="caution">
    <text evidence="1">The sequence shown here is derived from an EMBL/GenBank/DDBJ whole genome shotgun (WGS) entry which is preliminary data.</text>
</comment>
<gene>
    <name evidence="1" type="primary">GMFG_1</name>
    <name evidence="1" type="ORF">EYF80_016542</name>
</gene>
<dbReference type="AlphaFoldDB" id="A0A4Z2I622"/>
<protein>
    <submittedName>
        <fullName evidence="1">Glia maturation factor gamma</fullName>
    </submittedName>
</protein>
<organism evidence="1 2">
    <name type="scientific">Liparis tanakae</name>
    <name type="common">Tanaka's snailfish</name>
    <dbReference type="NCBI Taxonomy" id="230148"/>
    <lineage>
        <taxon>Eukaryota</taxon>
        <taxon>Metazoa</taxon>
        <taxon>Chordata</taxon>
        <taxon>Craniata</taxon>
        <taxon>Vertebrata</taxon>
        <taxon>Euteleostomi</taxon>
        <taxon>Actinopterygii</taxon>
        <taxon>Neopterygii</taxon>
        <taxon>Teleostei</taxon>
        <taxon>Neoteleostei</taxon>
        <taxon>Acanthomorphata</taxon>
        <taxon>Eupercaria</taxon>
        <taxon>Perciformes</taxon>
        <taxon>Cottioidei</taxon>
        <taxon>Cottales</taxon>
        <taxon>Liparidae</taxon>
        <taxon>Liparis</taxon>
    </lineage>
</organism>
<reference evidence="1 2" key="1">
    <citation type="submission" date="2019-03" db="EMBL/GenBank/DDBJ databases">
        <title>First draft genome of Liparis tanakae, snailfish: a comprehensive survey of snailfish specific genes.</title>
        <authorList>
            <person name="Kim W."/>
            <person name="Song I."/>
            <person name="Jeong J.-H."/>
            <person name="Kim D."/>
            <person name="Kim S."/>
            <person name="Ryu S."/>
            <person name="Song J.Y."/>
            <person name="Lee S.K."/>
        </authorList>
    </citation>
    <scope>NUCLEOTIDE SEQUENCE [LARGE SCALE GENOMIC DNA]</scope>
    <source>
        <tissue evidence="1">Muscle</tissue>
    </source>
</reference>
<name>A0A4Z2I622_9TELE</name>
<accession>A0A4Z2I622</accession>
<evidence type="ECO:0000313" key="2">
    <source>
        <dbReference type="Proteomes" id="UP000314294"/>
    </source>
</evidence>
<dbReference type="Proteomes" id="UP000314294">
    <property type="component" value="Unassembled WGS sequence"/>
</dbReference>